<dbReference type="Pfam" id="PF01645">
    <property type="entry name" value="Glu_synthase"/>
    <property type="match status" value="1"/>
</dbReference>
<feature type="transmembrane region" description="Helical" evidence="3">
    <location>
        <begin position="12"/>
        <end position="42"/>
    </location>
</feature>
<evidence type="ECO:0000259" key="4">
    <source>
        <dbReference type="Pfam" id="PF01645"/>
    </source>
</evidence>
<evidence type="ECO:0000256" key="1">
    <source>
        <dbReference type="ARBA" id="ARBA00009716"/>
    </source>
</evidence>
<dbReference type="RefSeq" id="WP_160178823.1">
    <property type="nucleotide sequence ID" value="NZ_CP047656.1"/>
</dbReference>
<dbReference type="GO" id="GO:0006537">
    <property type="term" value="P:glutamate biosynthetic process"/>
    <property type="evidence" value="ECO:0007669"/>
    <property type="project" value="InterPro"/>
</dbReference>
<comment type="similarity">
    <text evidence="1 2">Belongs to the glutamate synthase family.</text>
</comment>
<dbReference type="PIRSF" id="PIRSF006429">
    <property type="entry name" value="GOGAT_lg_2"/>
    <property type="match status" value="1"/>
</dbReference>
<evidence type="ECO:0000256" key="3">
    <source>
        <dbReference type="SAM" id="Phobius"/>
    </source>
</evidence>
<reference evidence="5 6" key="1">
    <citation type="submission" date="2019-12" db="EMBL/GenBank/DDBJ databases">
        <title>Genome sequencing and assembly of endphytes of Porphyra tenera.</title>
        <authorList>
            <person name="Park J.M."/>
            <person name="Shin R."/>
            <person name="Jo S.H."/>
        </authorList>
    </citation>
    <scope>NUCLEOTIDE SEQUENCE [LARGE SCALE GENOMIC DNA]</scope>
    <source>
        <strain evidence="5 6">GPM4</strain>
    </source>
</reference>
<dbReference type="PANTHER" id="PTHR43819:SF1">
    <property type="entry name" value="ARCHAEAL-TYPE GLUTAMATE SYNTHASE [NADPH]"/>
    <property type="match status" value="1"/>
</dbReference>
<evidence type="ECO:0000313" key="6">
    <source>
        <dbReference type="Proteomes" id="UP000464524"/>
    </source>
</evidence>
<dbReference type="InterPro" id="IPR002932">
    <property type="entry name" value="Glu_synthdom"/>
</dbReference>
<dbReference type="AlphaFoldDB" id="A0A857JK68"/>
<organism evidence="5 6">
    <name type="scientific">Paraglaciecola mesophila</name>
    <dbReference type="NCBI Taxonomy" id="197222"/>
    <lineage>
        <taxon>Bacteria</taxon>
        <taxon>Pseudomonadati</taxon>
        <taxon>Pseudomonadota</taxon>
        <taxon>Gammaproteobacteria</taxon>
        <taxon>Alteromonadales</taxon>
        <taxon>Alteromonadaceae</taxon>
        <taxon>Paraglaciecola</taxon>
    </lineage>
</organism>
<dbReference type="Gene3D" id="3.20.20.70">
    <property type="entry name" value="Aldolase class I"/>
    <property type="match status" value="1"/>
</dbReference>
<keyword evidence="3" id="KW-0812">Transmembrane</keyword>
<protein>
    <submittedName>
        <fullName evidence="5">Glutamate synthase [NADPH] large chain</fullName>
        <ecNumber evidence="5">1.4.1.13</ecNumber>
    </submittedName>
</protein>
<dbReference type="PANTHER" id="PTHR43819">
    <property type="entry name" value="ARCHAEAL-TYPE GLUTAMATE SYNTHASE [NADPH]"/>
    <property type="match status" value="1"/>
</dbReference>
<evidence type="ECO:0000313" key="5">
    <source>
        <dbReference type="EMBL" id="QHJ11034.1"/>
    </source>
</evidence>
<proteinExistence type="inferred from homology"/>
<dbReference type="SUPFAM" id="SSF51395">
    <property type="entry name" value="FMN-linked oxidoreductases"/>
    <property type="match status" value="1"/>
</dbReference>
<feature type="domain" description="Glutamate synthase" evidence="4">
    <location>
        <begin position="154"/>
        <end position="470"/>
    </location>
</feature>
<dbReference type="EMBL" id="CP047656">
    <property type="protein sequence ID" value="QHJ11034.1"/>
    <property type="molecule type" value="Genomic_DNA"/>
</dbReference>
<dbReference type="KEGG" id="pmes:FX988_01256"/>
<accession>A0A857JK68</accession>
<keyword evidence="3" id="KW-0472">Membrane</keyword>
<keyword evidence="6" id="KW-1185">Reference proteome</keyword>
<dbReference type="GO" id="GO:0004355">
    <property type="term" value="F:glutamate synthase (NADPH) activity"/>
    <property type="evidence" value="ECO:0007669"/>
    <property type="project" value="UniProtKB-EC"/>
</dbReference>
<name>A0A857JK68_9ALTE</name>
<dbReference type="Proteomes" id="UP000464524">
    <property type="component" value="Chromosome"/>
</dbReference>
<dbReference type="InterPro" id="IPR024188">
    <property type="entry name" value="GltB"/>
</dbReference>
<dbReference type="InterPro" id="IPR013785">
    <property type="entry name" value="Aldolase_TIM"/>
</dbReference>
<keyword evidence="5" id="KW-0560">Oxidoreductase</keyword>
<dbReference type="InterPro" id="IPR027283">
    <property type="entry name" value="YerD"/>
</dbReference>
<keyword evidence="3" id="KW-1133">Transmembrane helix</keyword>
<dbReference type="EC" id="1.4.1.13" evidence="5"/>
<dbReference type="OrthoDB" id="9795032at2"/>
<dbReference type="PIRSF" id="PIRSF500060">
    <property type="entry name" value="UCP500060"/>
    <property type="match status" value="1"/>
</dbReference>
<dbReference type="CDD" id="cd02808">
    <property type="entry name" value="GltS_FMN"/>
    <property type="match status" value="1"/>
</dbReference>
<sequence>METKLAKIAIRSAVVILLLSLIWLPALWLFVLLIPIVALGYYDYHQTRHSILRNFPVVGHGRWIMERIRPFVRQYFFESETDGTPITRMFRSLIYQRAKGSLDSNPYGTKFDTQKVGYEWIGHSMAAKHHDSKHPAPRITVGGPDCTQPYEASIFNISAMSFGALSDNAIRALNKGAAIGGFYHNTGEGSVSDYHLENGGDIVWQIGTGYFGCRDKDGHFAPEAFQKIAHKDVVKMIEIKLSQGAKPGHGGLLPADKNTNEIARIRLVEPGTQVDSPPSHSAFDTPIEMMQFVKQLRELSGGKPVGFKLCIGRASEFVAVCKAMVETGIKPDFITVDGGEGGTGAAPLEFSNSVGMPLREALSFVCDILVGFDLKKDIRVIASGKTFSGFHLVKNLALGADMCNSARGMMVALGCVQSLECNTNKCPTGIATQDPKLARGLVVPDKAERVARYHKATVNSALEIIASAGLRSTEDLNRSHIFRRVSQTEVRRFDEIYQSPTPGSFFDDEKPTKFAQALEESCSDSFYPKRYMAETNEGLKEVS</sequence>
<gene>
    <name evidence="5" type="ORF">FX988_01256</name>
</gene>
<evidence type="ECO:0000256" key="2">
    <source>
        <dbReference type="PIRNR" id="PIRNR006429"/>
    </source>
</evidence>